<protein>
    <recommendedName>
        <fullName evidence="3">NAD-dependent epimerase/dehydratase domain-containing protein</fullName>
    </recommendedName>
</protein>
<accession>A0A1F7GTM3</accession>
<keyword evidence="2" id="KW-1133">Transmembrane helix</keyword>
<dbReference type="InterPro" id="IPR001509">
    <property type="entry name" value="Epimerase_deHydtase"/>
</dbReference>
<evidence type="ECO:0000256" key="2">
    <source>
        <dbReference type="SAM" id="Phobius"/>
    </source>
</evidence>
<dbReference type="PANTHER" id="PTHR43000">
    <property type="entry name" value="DTDP-D-GLUCOSE 4,6-DEHYDRATASE-RELATED"/>
    <property type="match status" value="1"/>
</dbReference>
<dbReference type="SUPFAM" id="SSF51735">
    <property type="entry name" value="NAD(P)-binding Rossmann-fold domains"/>
    <property type="match status" value="1"/>
</dbReference>
<sequence>MIDVKHTSKEIEKISGPIAIFGAGGFVGFNLLWDFLGYRKDIFGIFSEPKKNWRIKMKPPPPPNVVKCNILEKRSLQEFINTYKPKTIFNLAAYGAYSTQKDIDMIYQTNFNSTYAIIEELKKYGFSAYIHAGSQSEYGLNSSGPSEQDKLIPNSHYAISKTADYYLLKYYGKIEKLPVVHVRLYSVYGPWEDPSRLIPTLISHVKKGKLPPFVDPNISRDFVYIDDVIKALVIITLQMGSPIYGEAFNIASGKKTTIKELAYLTKRIFNLKKEPEFAKMKNRAWDLKEWYGNPEKIEKLIGWKATTFLPEGLKKFSEFKVK</sequence>
<dbReference type="Gene3D" id="3.40.50.720">
    <property type="entry name" value="NAD(P)-binding Rossmann-like Domain"/>
    <property type="match status" value="1"/>
</dbReference>
<evidence type="ECO:0000256" key="1">
    <source>
        <dbReference type="ARBA" id="ARBA00007637"/>
    </source>
</evidence>
<dbReference type="Pfam" id="PF01370">
    <property type="entry name" value="Epimerase"/>
    <property type="match status" value="1"/>
</dbReference>
<dbReference type="InterPro" id="IPR036291">
    <property type="entry name" value="NAD(P)-bd_dom_sf"/>
</dbReference>
<comment type="caution">
    <text evidence="4">The sequence shown here is derived from an EMBL/GenBank/DDBJ whole genome shotgun (WGS) entry which is preliminary data.</text>
</comment>
<dbReference type="Proteomes" id="UP000177026">
    <property type="component" value="Unassembled WGS sequence"/>
</dbReference>
<evidence type="ECO:0000313" key="4">
    <source>
        <dbReference type="EMBL" id="OGK22174.1"/>
    </source>
</evidence>
<evidence type="ECO:0000259" key="3">
    <source>
        <dbReference type="Pfam" id="PF01370"/>
    </source>
</evidence>
<proteinExistence type="inferred from homology"/>
<gene>
    <name evidence="4" type="ORF">A2866_03385</name>
</gene>
<organism evidence="4 5">
    <name type="scientific">Candidatus Roizmanbacteria bacterium RIFCSPHIGHO2_01_FULL_39_8</name>
    <dbReference type="NCBI Taxonomy" id="1802033"/>
    <lineage>
        <taxon>Bacteria</taxon>
        <taxon>Candidatus Roizmaniibacteriota</taxon>
    </lineage>
</organism>
<dbReference type="EMBL" id="MFZI01000004">
    <property type="protein sequence ID" value="OGK22174.1"/>
    <property type="molecule type" value="Genomic_DNA"/>
</dbReference>
<feature type="transmembrane region" description="Helical" evidence="2">
    <location>
        <begin position="14"/>
        <end position="33"/>
    </location>
</feature>
<dbReference type="PRINTS" id="PR01713">
    <property type="entry name" value="NUCEPIMERASE"/>
</dbReference>
<keyword evidence="2" id="KW-0812">Transmembrane</keyword>
<keyword evidence="2" id="KW-0472">Membrane</keyword>
<evidence type="ECO:0000313" key="5">
    <source>
        <dbReference type="Proteomes" id="UP000177026"/>
    </source>
</evidence>
<dbReference type="AlphaFoldDB" id="A0A1F7GTM3"/>
<feature type="domain" description="NAD-dependent epimerase/dehydratase" evidence="3">
    <location>
        <begin position="18"/>
        <end position="251"/>
    </location>
</feature>
<comment type="similarity">
    <text evidence="1">Belongs to the NAD(P)-dependent epimerase/dehydratase family.</text>
</comment>
<reference evidence="4 5" key="1">
    <citation type="journal article" date="2016" name="Nat. Commun.">
        <title>Thousands of microbial genomes shed light on interconnected biogeochemical processes in an aquifer system.</title>
        <authorList>
            <person name="Anantharaman K."/>
            <person name="Brown C.T."/>
            <person name="Hug L.A."/>
            <person name="Sharon I."/>
            <person name="Castelle C.J."/>
            <person name="Probst A.J."/>
            <person name="Thomas B.C."/>
            <person name="Singh A."/>
            <person name="Wilkins M.J."/>
            <person name="Karaoz U."/>
            <person name="Brodie E.L."/>
            <person name="Williams K.H."/>
            <person name="Hubbard S.S."/>
            <person name="Banfield J.F."/>
        </authorList>
    </citation>
    <scope>NUCLEOTIDE SEQUENCE [LARGE SCALE GENOMIC DNA]</scope>
</reference>
<name>A0A1F7GTM3_9BACT</name>